<sequence>MDETRPYLVLGLDPGIASCGFCLLDMTNHKILEMGSHLFKAPQEDKTKTSLAVTRRNARSIRRNTARTAARLKHCMELLVAAGLVPEDADKTWFQTRKGDKPVLKLRAGGLDRLLTDREFAQVLYSLCGRRGYIPHGEGRLGETDDTEGRKVLDAIKKNQAAMAAGSYRTVGEMLNAQGRSRNRGGDYALCVYNSQIQDEVKALFAAQRAHGNAAATEALEDDYLACLTWEKKSLEHDARVYELVGKCPYFPGEKRAASADISSELCRAYERLGHIVIVHEDGSEQTLTANQIDGYLKILFSTASIKGNKDCKVTYGAIRKNLDISGKSVFKGIAQDKEKEEVFAPKAWRCLRHALPEELLARMFEDRQLGDAICEALTFASSEASLIERLSDLDLTDDEREAVLGAPFTGKLFKGYGSRSLKALGLLLGAFEEPEVRTLTDAERASGLLNLRQSDRGVRGQYLPPYNSYDETCRNPVVLRAMGRMRHIVNAIIRIHGVPDEIHIELGRELKMSNKEKSLVDKRNRENAAANKKWAGKAAGILGCTPEEVSGRVIRKLILREEQGEKDLYTGQPIDLERLVRDDRYCEIDHILPYSRTCDDSRTNKVLVLSKSNQDKRERTPYEWMTSGETGAPSWDEYHARIMATVKNPRKRANYLNTDLGPETQAKFLARNLNDDRYMSVAVKNYLEDCLLFPEDGRKRHVIAVAGGATGNLRWVWGLNFGDGNVKDRTDDRHHAVDAAIIAACSESTVKKIAEASSKGREAFKKQRESRLADTQPWPTFADEVKARRAFVVPTRMADHGVTGRVFEDTLYHLEGITADKGKYPLVRAGEKTVKKGNVRINSDGSVKLIDGMAFLRLWLDPTARPNGKVKGKWYAEPVYYADIPAIKAGTYVPRACTIHVARVNWEPVPESAMASEPVVVFFGDVLVVDDKIGRYWSMGITNCAMEIRSLLNGSNLASGFPGTLNGWGKDTQVRVLQEDCLGHCYDGISINPEDSTFQQR</sequence>
<accession>A0ABV1IG11</accession>
<evidence type="ECO:0000256" key="2">
    <source>
        <dbReference type="ARBA" id="ARBA00022722"/>
    </source>
</evidence>
<comment type="subunit">
    <text evidence="11 12">Monomer. Binds crRNA and tracrRNA.</text>
</comment>
<proteinExistence type="inferred from homology"/>
<dbReference type="NCBIfam" id="TIGR01865">
    <property type="entry name" value="cas_Csn1"/>
    <property type="match status" value="1"/>
</dbReference>
<evidence type="ECO:0000256" key="1">
    <source>
        <dbReference type="ARBA" id="ARBA00001946"/>
    </source>
</evidence>
<evidence type="ECO:0000256" key="6">
    <source>
        <dbReference type="ARBA" id="ARBA00022842"/>
    </source>
</evidence>
<keyword evidence="6 12" id="KW-0460">Magnesium</keyword>
<comment type="similarity">
    <text evidence="12">Belongs to the CRISPR-associated Cas9 family.</text>
</comment>
<dbReference type="InterPro" id="IPR003615">
    <property type="entry name" value="HNH_nuc"/>
</dbReference>
<dbReference type="Proteomes" id="UP001478817">
    <property type="component" value="Unassembled WGS sequence"/>
</dbReference>
<keyword evidence="9 12" id="KW-0238">DNA-binding</keyword>
<evidence type="ECO:0000256" key="11">
    <source>
        <dbReference type="ARBA" id="ARBA00046380"/>
    </source>
</evidence>
<name>A0ABV1IG11_9ACTN</name>
<dbReference type="PROSITE" id="PS51749">
    <property type="entry name" value="HNH_CAS9"/>
    <property type="match status" value="1"/>
</dbReference>
<keyword evidence="10" id="KW-0464">Manganese</keyword>
<evidence type="ECO:0000256" key="12">
    <source>
        <dbReference type="HAMAP-Rule" id="MF_01480"/>
    </source>
</evidence>
<feature type="domain" description="HNH Cas9-type" evidence="13">
    <location>
        <begin position="514"/>
        <end position="674"/>
    </location>
</feature>
<evidence type="ECO:0000256" key="10">
    <source>
        <dbReference type="ARBA" id="ARBA00023211"/>
    </source>
</evidence>
<evidence type="ECO:0000256" key="5">
    <source>
        <dbReference type="ARBA" id="ARBA00022801"/>
    </source>
</evidence>
<reference evidence="14 15" key="1">
    <citation type="submission" date="2024-04" db="EMBL/GenBank/DDBJ databases">
        <title>Human intestinal bacterial collection.</title>
        <authorList>
            <person name="Pauvert C."/>
            <person name="Hitch T.C.A."/>
            <person name="Clavel T."/>
        </authorList>
    </citation>
    <scope>NUCLEOTIDE SEQUENCE [LARGE SCALE GENOMIC DNA]</scope>
    <source>
        <strain evidence="14 15">CLA-AA-H197</strain>
    </source>
</reference>
<keyword evidence="3 12" id="KW-0479">Metal-binding</keyword>
<keyword evidence="8 12" id="KW-0051">Antiviral defense</keyword>
<comment type="caution">
    <text evidence="14">The sequence shown here is derived from an EMBL/GenBank/DDBJ whole genome shotgun (WGS) entry which is preliminary data.</text>
</comment>
<dbReference type="InterPro" id="IPR033114">
    <property type="entry name" value="HNH_CAS9"/>
</dbReference>
<feature type="binding site" evidence="12">
    <location>
        <position position="13"/>
    </location>
    <ligand>
        <name>Mg(2+)</name>
        <dbReference type="ChEBI" id="CHEBI:18420"/>
        <label>1</label>
    </ligand>
</feature>
<dbReference type="InterPro" id="IPR036397">
    <property type="entry name" value="RNaseH_sf"/>
</dbReference>
<dbReference type="InterPro" id="IPR028629">
    <property type="entry name" value="Cas9"/>
</dbReference>
<dbReference type="RefSeq" id="WP_349182445.1">
    <property type="nucleotide sequence ID" value="NZ_JBBNGS010000009.1"/>
</dbReference>
<dbReference type="EMBL" id="JBBNGS010000009">
    <property type="protein sequence ID" value="MEQ2637837.1"/>
    <property type="molecule type" value="Genomic_DNA"/>
</dbReference>
<dbReference type="HAMAP" id="MF_01480">
    <property type="entry name" value="Cas9"/>
    <property type="match status" value="1"/>
</dbReference>
<gene>
    <name evidence="12 14" type="primary">cas9</name>
    <name evidence="14" type="synonym">csn1</name>
    <name evidence="14" type="ORF">AAAT05_05705</name>
</gene>
<evidence type="ECO:0000313" key="15">
    <source>
        <dbReference type="Proteomes" id="UP001478817"/>
    </source>
</evidence>
<evidence type="ECO:0000256" key="4">
    <source>
        <dbReference type="ARBA" id="ARBA00022759"/>
    </source>
</evidence>
<dbReference type="GO" id="GO:0004519">
    <property type="term" value="F:endonuclease activity"/>
    <property type="evidence" value="ECO:0007669"/>
    <property type="project" value="UniProtKB-KW"/>
</dbReference>
<feature type="binding site" evidence="12">
    <location>
        <position position="510"/>
    </location>
    <ligand>
        <name>Mg(2+)</name>
        <dbReference type="ChEBI" id="CHEBI:18420"/>
        <label>2</label>
    </ligand>
</feature>
<keyword evidence="15" id="KW-1185">Reference proteome</keyword>
<keyword evidence="2 12" id="KW-0540">Nuclease</keyword>
<feature type="binding site" evidence="12">
    <location>
        <position position="510"/>
    </location>
    <ligand>
        <name>Mg(2+)</name>
        <dbReference type="ChEBI" id="CHEBI:18420"/>
        <label>1</label>
    </ligand>
</feature>
<feature type="active site" description="For RuvC-like nuclease domain" evidence="12">
    <location>
        <position position="13"/>
    </location>
</feature>
<dbReference type="EC" id="3.1.-.-" evidence="12"/>
<comment type="function">
    <text evidence="12">CRISPR (clustered regularly interspaced short palindromic repeat) is an adaptive immune system that provides protection against mobile genetic elements (viruses, transposable elements and conjugative plasmids). CRISPR clusters contain spacers, sequences complementary to antecedent mobile elements, and target invading nucleic acids. CRISPR clusters are transcribed and processed into CRISPR RNA (crRNA). In type II CRISPR systems correct processing of pre-crRNA requires a trans-encoded small RNA (tracrRNA), endogenous ribonuclease 3 (rnc) and this protein. The tracrRNA serves as a guide for ribonuclease 3-aided processing of pre-crRNA. Subsequently Cas9/crRNA/tracrRNA endonucleolytically cleaves linear or circular dsDNA target complementary to the spacer; Cas9 is inactive in the absence of the 2 guide RNAs (gRNA). Cas9 recognizes the protospacer adjacent motif (PAM) in the CRISPR repeat sequences to help distinguish self versus nonself, as targets within the bacterial CRISPR locus do not have PAMs. PAM recognition is also required for catalytic activity.</text>
</comment>
<comment type="domain">
    <text evidence="12">Has 2 endonuclease domains. The discontinuous RuvC-like domain cleaves the target DNA noncomplementary to crRNA while the HNH nuclease domain cleaves the target DNA complementary to crRNA.</text>
</comment>
<evidence type="ECO:0000256" key="3">
    <source>
        <dbReference type="ARBA" id="ARBA00022723"/>
    </source>
</evidence>
<comment type="cofactor">
    <cofactor evidence="1 12">
        <name>Mg(2+)</name>
        <dbReference type="ChEBI" id="CHEBI:18420"/>
    </cofactor>
</comment>
<evidence type="ECO:0000256" key="7">
    <source>
        <dbReference type="ARBA" id="ARBA00022884"/>
    </source>
</evidence>
<feature type="binding site" evidence="12">
    <location>
        <position position="13"/>
    </location>
    <ligand>
        <name>Mg(2+)</name>
        <dbReference type="ChEBI" id="CHEBI:18420"/>
        <label>2</label>
    </ligand>
</feature>
<protein>
    <recommendedName>
        <fullName evidence="12">CRISPR-associated endonuclease Cas9</fullName>
        <ecNumber evidence="12">3.1.-.-</ecNumber>
    </recommendedName>
</protein>
<evidence type="ECO:0000313" key="14">
    <source>
        <dbReference type="EMBL" id="MEQ2637837.1"/>
    </source>
</evidence>
<feature type="active site" description="Proton acceptor for HNH nuclease domain" evidence="12">
    <location>
        <position position="591"/>
    </location>
</feature>
<dbReference type="Gene3D" id="1.10.30.50">
    <property type="match status" value="1"/>
</dbReference>
<feature type="binding site" evidence="12">
    <location>
        <position position="736"/>
    </location>
    <ligand>
        <name>Mg(2+)</name>
        <dbReference type="ChEBI" id="CHEBI:18420"/>
        <label>2</label>
    </ligand>
</feature>
<evidence type="ECO:0000256" key="9">
    <source>
        <dbReference type="ARBA" id="ARBA00023125"/>
    </source>
</evidence>
<feature type="binding site" evidence="12">
    <location>
        <position position="506"/>
    </location>
    <ligand>
        <name>Mg(2+)</name>
        <dbReference type="ChEBI" id="CHEBI:18420"/>
        <label>1</label>
    </ligand>
</feature>
<dbReference type="Pfam" id="PF13395">
    <property type="entry name" value="HNH_4"/>
    <property type="match status" value="1"/>
</dbReference>
<organism evidence="14 15">
    <name type="scientific">Paratractidigestivibacter faecalis</name>
    <dbReference type="NCBI Taxonomy" id="2292441"/>
    <lineage>
        <taxon>Bacteria</taxon>
        <taxon>Bacillati</taxon>
        <taxon>Actinomycetota</taxon>
        <taxon>Coriobacteriia</taxon>
        <taxon>Coriobacteriales</taxon>
        <taxon>Atopobiaceae</taxon>
        <taxon>Paratractidigestivibacter</taxon>
    </lineage>
</organism>
<evidence type="ECO:0000259" key="13">
    <source>
        <dbReference type="PROSITE" id="PS51749"/>
    </source>
</evidence>
<evidence type="ECO:0000256" key="8">
    <source>
        <dbReference type="ARBA" id="ARBA00023118"/>
    </source>
</evidence>
<dbReference type="Gene3D" id="3.30.420.10">
    <property type="entry name" value="Ribonuclease H-like superfamily/Ribonuclease H"/>
    <property type="match status" value="2"/>
</dbReference>
<dbReference type="InterPro" id="IPR041383">
    <property type="entry name" value="RuvC_III"/>
</dbReference>
<keyword evidence="7 12" id="KW-0694">RNA-binding</keyword>
<keyword evidence="5 12" id="KW-0378">Hydrolase</keyword>
<keyword evidence="4 12" id="KW-0255">Endonuclease</keyword>
<dbReference type="Pfam" id="PF18541">
    <property type="entry name" value="RuvC_III"/>
    <property type="match status" value="1"/>
</dbReference>